<dbReference type="SUPFAM" id="SSF53187">
    <property type="entry name" value="Zn-dependent exopeptidases"/>
    <property type="match status" value="1"/>
</dbReference>
<dbReference type="Proteomes" id="UP001222800">
    <property type="component" value="Chromosome"/>
</dbReference>
<organism evidence="3 4">
    <name type="scientific">Tepidibacter hydrothermalis</name>
    <dbReference type="NCBI Taxonomy" id="3036126"/>
    <lineage>
        <taxon>Bacteria</taxon>
        <taxon>Bacillati</taxon>
        <taxon>Bacillota</taxon>
        <taxon>Clostridia</taxon>
        <taxon>Peptostreptococcales</taxon>
        <taxon>Peptostreptococcaceae</taxon>
        <taxon>Tepidibacter</taxon>
    </lineage>
</organism>
<sequence length="431" mass="49403">MDRKFRNLIAYKVSKNIPQEFHIQAIMCQAIIERTNIFRSISDGDFKKEEFNIEDIYDKALEAVDNTHNLVIMFNDSPICAYYHICCGGSTENSEYLLNTKIDYLRGITCEECMKNKESENIVDVDLEELESIFKFKISQNLMNEYSINNMLKVLGKTNGNRVENILVFNEKVKGSVFSESLNLDSSRFGFRPIKIRFYTKGIGHGLGLCQYGANEKAKNNWNYEKILNHYYTNINLYKLDNFNLDLPLKNKKIFLDAGHGGEDCGYTNDLITEKEVSLKVTMKLKEKLEKSGASVYLSRSIDEYVCLDKRIKMIKKANPDFLLSIHLNKSKFEGVSGAEAIYYWGDTNGKLIGENILSNLKNNMNIKNRGAKEGRIYILKESGCNGVYCELGYISNPVESKLLEDDDVIDKMAENIVYSILEYYGNNILT</sequence>
<dbReference type="PANTHER" id="PTHR30404">
    <property type="entry name" value="N-ACETYLMURAMOYL-L-ALANINE AMIDASE"/>
    <property type="match status" value="1"/>
</dbReference>
<feature type="domain" description="MurNAc-LAA" evidence="2">
    <location>
        <begin position="312"/>
        <end position="422"/>
    </location>
</feature>
<dbReference type="InterPro" id="IPR002508">
    <property type="entry name" value="MurNAc-LAA_cat"/>
</dbReference>
<evidence type="ECO:0000313" key="4">
    <source>
        <dbReference type="Proteomes" id="UP001222800"/>
    </source>
</evidence>
<gene>
    <name evidence="3" type="ORF">P4S50_17505</name>
</gene>
<accession>A0ABY8EB25</accession>
<dbReference type="InterPro" id="IPR013486">
    <property type="entry name" value="SpoIID/LytB"/>
</dbReference>
<evidence type="ECO:0000256" key="1">
    <source>
        <dbReference type="ARBA" id="ARBA00022801"/>
    </source>
</evidence>
<dbReference type="EMBL" id="CP120733">
    <property type="protein sequence ID" value="WFD10132.1"/>
    <property type="molecule type" value="Genomic_DNA"/>
</dbReference>
<keyword evidence="4" id="KW-1185">Reference proteome</keyword>
<dbReference type="PANTHER" id="PTHR30404:SF0">
    <property type="entry name" value="N-ACETYLMURAMOYL-L-ALANINE AMIDASE AMIC"/>
    <property type="match status" value="1"/>
</dbReference>
<proteinExistence type="predicted"/>
<evidence type="ECO:0000313" key="3">
    <source>
        <dbReference type="EMBL" id="WFD10132.1"/>
    </source>
</evidence>
<dbReference type="Pfam" id="PF01520">
    <property type="entry name" value="Amidase_3"/>
    <property type="match status" value="1"/>
</dbReference>
<evidence type="ECO:0000259" key="2">
    <source>
        <dbReference type="SMART" id="SM00646"/>
    </source>
</evidence>
<dbReference type="RefSeq" id="WP_277732109.1">
    <property type="nucleotide sequence ID" value="NZ_CP120733.1"/>
</dbReference>
<reference evidence="3 4" key="1">
    <citation type="submission" date="2023-03" db="EMBL/GenBank/DDBJ databases">
        <title>Complete genome sequence of Tepidibacter sp. SWIR-1, isolated from a deep-sea hydrothermal vent.</title>
        <authorList>
            <person name="Li X."/>
        </authorList>
    </citation>
    <scope>NUCLEOTIDE SEQUENCE [LARGE SCALE GENOMIC DNA]</scope>
    <source>
        <strain evidence="3 4">SWIR-1</strain>
    </source>
</reference>
<dbReference type="CDD" id="cd02696">
    <property type="entry name" value="MurNAc-LAA"/>
    <property type="match status" value="1"/>
</dbReference>
<name>A0ABY8EB25_9FIRM</name>
<protein>
    <submittedName>
        <fullName evidence="3">N-acetylmuramoyl-L-alanine amidase</fullName>
    </submittedName>
</protein>
<dbReference type="InterPro" id="IPR050695">
    <property type="entry name" value="N-acetylmuramoyl_amidase_3"/>
</dbReference>
<dbReference type="Gene3D" id="3.40.630.40">
    <property type="entry name" value="Zn-dependent exopeptidases"/>
    <property type="match status" value="1"/>
</dbReference>
<dbReference type="SMART" id="SM00646">
    <property type="entry name" value="Ami_3"/>
    <property type="match status" value="1"/>
</dbReference>
<keyword evidence="1" id="KW-0378">Hydrolase</keyword>
<dbReference type="NCBIfam" id="TIGR02669">
    <property type="entry name" value="SpoIID_LytB"/>
    <property type="match status" value="1"/>
</dbReference>